<evidence type="ECO:0000313" key="2">
    <source>
        <dbReference type="EMBL" id="GLC24695.1"/>
    </source>
</evidence>
<name>A0AA37Q161_9BACT</name>
<comment type="caution">
    <text evidence="2">The sequence shown here is derived from an EMBL/GenBank/DDBJ whole genome shotgun (WGS) entry which is preliminary data.</text>
</comment>
<reference evidence="2" key="1">
    <citation type="submission" date="2022-08" db="EMBL/GenBank/DDBJ databases">
        <title>Draft genome sequencing of Roseisolibacter agri AW1220.</title>
        <authorList>
            <person name="Tobiishi Y."/>
            <person name="Tonouchi A."/>
        </authorList>
    </citation>
    <scope>NUCLEOTIDE SEQUENCE</scope>
    <source>
        <strain evidence="2">AW1220</strain>
    </source>
</reference>
<dbReference type="Proteomes" id="UP001161325">
    <property type="component" value="Unassembled WGS sequence"/>
</dbReference>
<evidence type="ECO:0008006" key="4">
    <source>
        <dbReference type="Google" id="ProtNLM"/>
    </source>
</evidence>
<accession>A0AA37Q161</accession>
<proteinExistence type="predicted"/>
<keyword evidence="1" id="KW-0732">Signal</keyword>
<keyword evidence="3" id="KW-1185">Reference proteome</keyword>
<feature type="signal peptide" evidence="1">
    <location>
        <begin position="1"/>
        <end position="22"/>
    </location>
</feature>
<sequence length="350" mass="38347">MRAPTVLACGALLAGAASTARAQGCSYPAPPEDARGAARAGLPADVSWPPWFYARADRVARLARLTPLDRRVLPDGVREVRIWLVGPGITSHMIRFTEQGGRTRGEVVIHWEVTPVDSACGEPAGESMHDLMLYTLPGQCGPIASGVDVAACRARFARAPDWRATLQALAADGLWELPDQSTLPPRNFVVFDGWGMVVELRDGARYRAYEFNNPGMGQSLPEQRAARMGERFRALLALLREPDVVRDYRGIYTGPVGPRARLDLDSTASFRACGGAETWGVSGWVPSLTALHDVPVTDSGVPVRRLYVEGRGELTPAWLARRWESRFARVLQLREMRVARPWTAAGCPPR</sequence>
<evidence type="ECO:0000313" key="3">
    <source>
        <dbReference type="Proteomes" id="UP001161325"/>
    </source>
</evidence>
<organism evidence="2 3">
    <name type="scientific">Roseisolibacter agri</name>
    <dbReference type="NCBI Taxonomy" id="2014610"/>
    <lineage>
        <taxon>Bacteria</taxon>
        <taxon>Pseudomonadati</taxon>
        <taxon>Gemmatimonadota</taxon>
        <taxon>Gemmatimonadia</taxon>
        <taxon>Gemmatimonadales</taxon>
        <taxon>Gemmatimonadaceae</taxon>
        <taxon>Roseisolibacter</taxon>
    </lineage>
</organism>
<dbReference type="RefSeq" id="WP_284349143.1">
    <property type="nucleotide sequence ID" value="NZ_BRXS01000002.1"/>
</dbReference>
<dbReference type="AlphaFoldDB" id="A0AA37Q161"/>
<feature type="chain" id="PRO_5041398681" description="Lipoprotein" evidence="1">
    <location>
        <begin position="23"/>
        <end position="350"/>
    </location>
</feature>
<evidence type="ECO:0000256" key="1">
    <source>
        <dbReference type="SAM" id="SignalP"/>
    </source>
</evidence>
<protein>
    <recommendedName>
        <fullName evidence="4">Lipoprotein</fullName>
    </recommendedName>
</protein>
<dbReference type="EMBL" id="BRXS01000002">
    <property type="protein sequence ID" value="GLC24695.1"/>
    <property type="molecule type" value="Genomic_DNA"/>
</dbReference>
<gene>
    <name evidence="2" type="ORF">rosag_12080</name>
</gene>